<accession>A0ABY6IV51</accession>
<keyword evidence="3" id="KW-0408">Iron</keyword>
<protein>
    <submittedName>
        <fullName evidence="6">Metallophosphoesterase</fullName>
    </submittedName>
</protein>
<sequence>MITLAHISDVHLAPLPAVTPRELASKRLTGWLNWQLKRRGDMRPETLMALLDHLKAHNPDMTAVTGDMVNLALYEEIRRAATWFTGLGGPEKVCAIPGNHDAYVPGALEKALGAYGNYMRGETLDDQPFPYVRRLGMVALIGVSSAVATPPFFAAGKVGAEQIERLRKLLALLGEAGYFRIVMIHHPPHPEFADSRRLGLWDGSDFRAVLKQTGAELILHGHTHLSSINAIPGPCQEIPVVGVAAASASPEGHDAPGRYNLFRIEKVGTEWTCAMREYGYQRIGDEIALRLQMRIY</sequence>
<dbReference type="SUPFAM" id="SSF56300">
    <property type="entry name" value="Metallo-dependent phosphatases"/>
    <property type="match status" value="1"/>
</dbReference>
<evidence type="ECO:0000259" key="5">
    <source>
        <dbReference type="Pfam" id="PF00149"/>
    </source>
</evidence>
<gene>
    <name evidence="6" type="ORF">OF122_05860</name>
</gene>
<keyword evidence="7" id="KW-1185">Reference proteome</keyword>
<dbReference type="InterPro" id="IPR004843">
    <property type="entry name" value="Calcineurin-like_PHP"/>
</dbReference>
<dbReference type="Pfam" id="PF00149">
    <property type="entry name" value="Metallophos"/>
    <property type="match status" value="1"/>
</dbReference>
<reference evidence="6" key="1">
    <citation type="submission" date="2022-10" db="EMBL/GenBank/DDBJ databases">
        <title>YIM 151497 complete genome.</title>
        <authorList>
            <person name="Chen X."/>
        </authorList>
    </citation>
    <scope>NUCLEOTIDE SEQUENCE</scope>
    <source>
        <strain evidence="6">YIM 151497</strain>
    </source>
</reference>
<dbReference type="EMBL" id="CP107716">
    <property type="protein sequence ID" value="UYQ73287.1"/>
    <property type="molecule type" value="Genomic_DNA"/>
</dbReference>
<dbReference type="RefSeq" id="WP_264226876.1">
    <property type="nucleotide sequence ID" value="NZ_CP107716.1"/>
</dbReference>
<evidence type="ECO:0000256" key="1">
    <source>
        <dbReference type="ARBA" id="ARBA00022723"/>
    </source>
</evidence>
<keyword evidence="1" id="KW-0479">Metal-binding</keyword>
<dbReference type="PANTHER" id="PTHR42988:SF2">
    <property type="entry name" value="CYCLIC NUCLEOTIDE PHOSPHODIESTERASE CBUA0032-RELATED"/>
    <property type="match status" value="1"/>
</dbReference>
<dbReference type="InterPro" id="IPR050884">
    <property type="entry name" value="CNP_phosphodiesterase-III"/>
</dbReference>
<evidence type="ECO:0000256" key="2">
    <source>
        <dbReference type="ARBA" id="ARBA00022801"/>
    </source>
</evidence>
<evidence type="ECO:0000256" key="3">
    <source>
        <dbReference type="ARBA" id="ARBA00023004"/>
    </source>
</evidence>
<proteinExistence type="inferred from homology"/>
<dbReference type="InterPro" id="IPR029052">
    <property type="entry name" value="Metallo-depent_PP-like"/>
</dbReference>
<dbReference type="PANTHER" id="PTHR42988">
    <property type="entry name" value="PHOSPHOHYDROLASE"/>
    <property type="match status" value="1"/>
</dbReference>
<feature type="domain" description="Calcineurin-like phosphoesterase" evidence="5">
    <location>
        <begin position="3"/>
        <end position="224"/>
    </location>
</feature>
<dbReference type="Gene3D" id="3.60.21.10">
    <property type="match status" value="1"/>
</dbReference>
<keyword evidence="2" id="KW-0378">Hydrolase</keyword>
<comment type="similarity">
    <text evidence="4">Belongs to the cyclic nucleotide phosphodiesterase class-III family.</text>
</comment>
<evidence type="ECO:0000256" key="4">
    <source>
        <dbReference type="ARBA" id="ARBA00025742"/>
    </source>
</evidence>
<organism evidence="6 7">
    <name type="scientific">Pelagibacterium flavum</name>
    <dbReference type="NCBI Taxonomy" id="2984530"/>
    <lineage>
        <taxon>Bacteria</taxon>
        <taxon>Pseudomonadati</taxon>
        <taxon>Pseudomonadota</taxon>
        <taxon>Alphaproteobacteria</taxon>
        <taxon>Hyphomicrobiales</taxon>
        <taxon>Devosiaceae</taxon>
        <taxon>Pelagibacterium</taxon>
    </lineage>
</organism>
<evidence type="ECO:0000313" key="7">
    <source>
        <dbReference type="Proteomes" id="UP001163882"/>
    </source>
</evidence>
<evidence type="ECO:0000313" key="6">
    <source>
        <dbReference type="EMBL" id="UYQ73287.1"/>
    </source>
</evidence>
<dbReference type="Proteomes" id="UP001163882">
    <property type="component" value="Chromosome"/>
</dbReference>
<name>A0ABY6IV51_9HYPH</name>